<proteinExistence type="predicted"/>
<organism evidence="2 3">
    <name type="scientific">Klebsiella pneumoniae</name>
    <dbReference type="NCBI Taxonomy" id="573"/>
    <lineage>
        <taxon>Bacteria</taxon>
        <taxon>Pseudomonadati</taxon>
        <taxon>Pseudomonadota</taxon>
        <taxon>Gammaproteobacteria</taxon>
        <taxon>Enterobacterales</taxon>
        <taxon>Enterobacteriaceae</taxon>
        <taxon>Klebsiella/Raoultella group</taxon>
        <taxon>Klebsiella</taxon>
        <taxon>Klebsiella pneumoniae complex</taxon>
    </lineage>
</organism>
<name>A0A2X1SEG5_KLEPN</name>
<feature type="domain" description="Glycosyltransferase subfamily 4-like N-terminal" evidence="1">
    <location>
        <begin position="79"/>
        <end position="130"/>
    </location>
</feature>
<dbReference type="AlphaFoldDB" id="A0A2X1SEG5"/>
<gene>
    <name evidence="2" type="ORF">NCTC9601_02175</name>
</gene>
<dbReference type="Pfam" id="PF13439">
    <property type="entry name" value="Glyco_transf_4"/>
    <property type="match status" value="1"/>
</dbReference>
<evidence type="ECO:0000313" key="2">
    <source>
        <dbReference type="EMBL" id="SPX55010.1"/>
    </source>
</evidence>
<reference evidence="2 3" key="1">
    <citation type="submission" date="2018-06" db="EMBL/GenBank/DDBJ databases">
        <authorList>
            <consortium name="Pathogen Informatics"/>
            <person name="Doyle S."/>
        </authorList>
    </citation>
    <scope>NUCLEOTIDE SEQUENCE [LARGE SCALE GENOMIC DNA]</scope>
    <source>
        <strain evidence="2 3">NCTC9601</strain>
    </source>
</reference>
<dbReference type="EMBL" id="UASN01000018">
    <property type="protein sequence ID" value="SPX55010.1"/>
    <property type="molecule type" value="Genomic_DNA"/>
</dbReference>
<sequence>MLLIKSVVLKYQFSCWLKACNEPGMKLVCFVFNEFDEIKYDTLNGVHIAYLPLKNMYWPFQASSASKLRKRCGIFLILIIHFMARAMRKELSKFSPDVVHTNNLSGFSVAAWRVAKKLGARVVHTTRDYYLFHPNGTLF</sequence>
<keyword evidence="2" id="KW-0808">Transferase</keyword>
<dbReference type="SUPFAM" id="SSF53756">
    <property type="entry name" value="UDP-Glycosyltransferase/glycogen phosphorylase"/>
    <property type="match status" value="1"/>
</dbReference>
<dbReference type="Proteomes" id="UP000251123">
    <property type="component" value="Unassembled WGS sequence"/>
</dbReference>
<protein>
    <submittedName>
        <fullName evidence="2">Glycosyl transferase family protein</fullName>
    </submittedName>
</protein>
<dbReference type="InterPro" id="IPR028098">
    <property type="entry name" value="Glyco_trans_4-like_N"/>
</dbReference>
<dbReference type="Gene3D" id="3.40.50.2000">
    <property type="entry name" value="Glycogen Phosphorylase B"/>
    <property type="match status" value="1"/>
</dbReference>
<accession>A0A2X1SEG5</accession>
<evidence type="ECO:0000313" key="3">
    <source>
        <dbReference type="Proteomes" id="UP000251123"/>
    </source>
</evidence>
<evidence type="ECO:0000259" key="1">
    <source>
        <dbReference type="Pfam" id="PF13439"/>
    </source>
</evidence>
<dbReference type="GO" id="GO:0016757">
    <property type="term" value="F:glycosyltransferase activity"/>
    <property type="evidence" value="ECO:0007669"/>
    <property type="project" value="UniProtKB-ARBA"/>
</dbReference>